<organism evidence="3 4">
    <name type="scientific">Clonorchis sinensis</name>
    <name type="common">Chinese liver fluke</name>
    <dbReference type="NCBI Taxonomy" id="79923"/>
    <lineage>
        <taxon>Eukaryota</taxon>
        <taxon>Metazoa</taxon>
        <taxon>Spiralia</taxon>
        <taxon>Lophotrochozoa</taxon>
        <taxon>Platyhelminthes</taxon>
        <taxon>Trematoda</taxon>
        <taxon>Digenea</taxon>
        <taxon>Opisthorchiida</taxon>
        <taxon>Opisthorchiata</taxon>
        <taxon>Opisthorchiidae</taxon>
        <taxon>Clonorchis</taxon>
    </lineage>
</organism>
<evidence type="ECO:0000256" key="1">
    <source>
        <dbReference type="SAM" id="MobiDB-lite"/>
    </source>
</evidence>
<dbReference type="InterPro" id="IPR016135">
    <property type="entry name" value="UBQ-conjugating_enzyme/RWD"/>
</dbReference>
<dbReference type="SUPFAM" id="SSF54495">
    <property type="entry name" value="UBC-like"/>
    <property type="match status" value="1"/>
</dbReference>
<reference evidence="3 4" key="2">
    <citation type="journal article" date="2021" name="Genomics">
        <title>High-quality reference genome for Clonorchis sinensis.</title>
        <authorList>
            <person name="Young N.D."/>
            <person name="Stroehlein A.J."/>
            <person name="Kinkar L."/>
            <person name="Wang T."/>
            <person name="Sohn W.M."/>
            <person name="Chang B.C.H."/>
            <person name="Kaur P."/>
            <person name="Weisz D."/>
            <person name="Dudchenko O."/>
            <person name="Aiden E.L."/>
            <person name="Korhonen P.K."/>
            <person name="Gasser R.B."/>
        </authorList>
    </citation>
    <scope>NUCLEOTIDE SEQUENCE [LARGE SCALE GENOMIC DNA]</scope>
    <source>
        <strain evidence="3">Cs-k2</strain>
    </source>
</reference>
<feature type="compositionally biased region" description="Basic and acidic residues" evidence="1">
    <location>
        <begin position="178"/>
        <end position="191"/>
    </location>
</feature>
<reference evidence="3 4" key="1">
    <citation type="journal article" date="2018" name="Biotechnol. Adv.">
        <title>Improved genomic resources and new bioinformatic workflow for the carcinogenic parasite Clonorchis sinensis: Biotechnological implications.</title>
        <authorList>
            <person name="Wang D."/>
            <person name="Korhonen P.K."/>
            <person name="Gasser R.B."/>
            <person name="Young N.D."/>
        </authorList>
    </citation>
    <scope>NUCLEOTIDE SEQUENCE [LARGE SCALE GENOMIC DNA]</scope>
    <source>
        <strain evidence="3">Cs-k2</strain>
    </source>
</reference>
<proteinExistence type="predicted"/>
<dbReference type="OrthoDB" id="9978460at2759"/>
<dbReference type="Pfam" id="PF00179">
    <property type="entry name" value="UQ_con"/>
    <property type="match status" value="1"/>
</dbReference>
<gene>
    <name evidence="3" type="ORF">CSKR_100368</name>
</gene>
<dbReference type="PROSITE" id="PS50127">
    <property type="entry name" value="UBC_2"/>
    <property type="match status" value="1"/>
</dbReference>
<dbReference type="CDD" id="cd23794">
    <property type="entry name" value="UBCc_UBE2F_UBE2M"/>
    <property type="match status" value="1"/>
</dbReference>
<evidence type="ECO:0000313" key="4">
    <source>
        <dbReference type="Proteomes" id="UP000286415"/>
    </source>
</evidence>
<name>A0A8T1MIP8_CLOSI</name>
<dbReference type="Gene3D" id="3.10.110.10">
    <property type="entry name" value="Ubiquitin Conjugating Enzyme"/>
    <property type="match status" value="1"/>
</dbReference>
<accession>A0A8T1MIP8</accession>
<dbReference type="Proteomes" id="UP000286415">
    <property type="component" value="Unassembled WGS sequence"/>
</dbReference>
<sequence length="597" mass="68538">MLPSLAVIRRYLAKEMNELSETLFRDTDGQAEVISCENDDLVARFTFRISPKKGPYSHAAFTFTLDFADDRQGYFPRITTPDHIYHPNVVAIDGEVEICVNLLDNWTIHMGIRAIVYSFLFLFCEPNYDDVLDDEFVVPEQMTEEEAIRSVLSGGCIFGVQHEPNRAWLDWWEQEHSGADGKEEPTKKATDDQLCNVGSRRSSAKSDYQRYVSSDFFTARKPKRGPTHTVRLSEIAVIQFSVQHTDGGISCRYFLAENCIVEEMERWEEMNDAWLNQKTEHDRYEYHQEAHLFPWEMEISEAQRSSLVENESVGQHNTLANPNCIGRTNNHSEIHTLYSKDSQLLKTLSPKYWFLYQTRWPFYLSPGNHLFNSLLYVDWPSTCSYASAGQLFKDVSRLLENHRWSEFSQLLLFDPLALSPASPIINRLIFEPRVKNATVGGLSVDCADWISPLQAVTLELNQWGLRHRIPGQISLCFIAFLHNWVSYLSRLELHHSCFGYSRPGTTAFSVTRRVTDPFALTGITPALLTFGQTPLLDAWPLWLTKSVLRLALHATTKLIQLVNRYYFQCTTSAMADRKGKTGPEFVSYIAFTDVEDL</sequence>
<dbReference type="InterPro" id="IPR000608">
    <property type="entry name" value="UBC"/>
</dbReference>
<dbReference type="AlphaFoldDB" id="A0A8T1MIP8"/>
<feature type="region of interest" description="Disordered" evidence="1">
    <location>
        <begin position="178"/>
        <end position="202"/>
    </location>
</feature>
<evidence type="ECO:0000259" key="2">
    <source>
        <dbReference type="PROSITE" id="PS50127"/>
    </source>
</evidence>
<protein>
    <submittedName>
        <fullName evidence="3">NEDD8-conjugating enzyme Ubc12</fullName>
    </submittedName>
</protein>
<evidence type="ECO:0000313" key="3">
    <source>
        <dbReference type="EMBL" id="KAG5448980.1"/>
    </source>
</evidence>
<comment type="caution">
    <text evidence="3">The sequence shown here is derived from an EMBL/GenBank/DDBJ whole genome shotgun (WGS) entry which is preliminary data.</text>
</comment>
<feature type="domain" description="UBC core" evidence="2">
    <location>
        <begin position="7"/>
        <end position="160"/>
    </location>
</feature>
<dbReference type="EMBL" id="NIRI02000042">
    <property type="protein sequence ID" value="KAG5448980.1"/>
    <property type="molecule type" value="Genomic_DNA"/>
</dbReference>
<keyword evidence="4" id="KW-1185">Reference proteome</keyword>